<reference evidence="1 2" key="2">
    <citation type="submission" date="2010-03" db="EMBL/GenBank/DDBJ databases">
        <authorList>
            <person name="Pajon A."/>
        </authorList>
    </citation>
    <scope>NUCLEOTIDE SEQUENCE [LARGE SCALE GENOMIC DNA]</scope>
    <source>
        <strain evidence="1 2">70/3</strain>
    </source>
</reference>
<name>D4JVP9_9FIRM</name>
<evidence type="ECO:0000313" key="2">
    <source>
        <dbReference type="Proteomes" id="UP000008803"/>
    </source>
</evidence>
<dbReference type="Proteomes" id="UP000008803">
    <property type="component" value="Chromosome"/>
</dbReference>
<dbReference type="BioCyc" id="ESIR657319:G136K-1827-MONOMER"/>
<organism evidence="1 2">
    <name type="scientific">[Eubacterium] siraeum 70/3</name>
    <dbReference type="NCBI Taxonomy" id="657319"/>
    <lineage>
        <taxon>Bacteria</taxon>
        <taxon>Bacillati</taxon>
        <taxon>Bacillota</taxon>
        <taxon>Clostridia</taxon>
        <taxon>Eubacteriales</taxon>
        <taxon>Oscillospiraceae</taxon>
        <taxon>Oscillospiraceae incertae sedis</taxon>
    </lineage>
</organism>
<evidence type="ECO:0000313" key="1">
    <source>
        <dbReference type="EMBL" id="CBK97168.1"/>
    </source>
</evidence>
<sequence length="32" mass="3613">MNQHHSAFMLTAESISKIQPFSVRAVIFVLLP</sequence>
<accession>D4JVP9</accession>
<reference evidence="1 2" key="1">
    <citation type="submission" date="2010-03" db="EMBL/GenBank/DDBJ databases">
        <title>The genome sequence of Eubacterium siraeum 70/3.</title>
        <authorList>
            <consortium name="metaHIT consortium -- http://www.metahit.eu/"/>
            <person name="Pajon A."/>
            <person name="Turner K."/>
            <person name="Parkhill J."/>
            <person name="Duncan S."/>
            <person name="Flint H."/>
        </authorList>
    </citation>
    <scope>NUCLEOTIDE SEQUENCE [LARGE SCALE GENOMIC DNA]</scope>
    <source>
        <strain evidence="1 2">70/3</strain>
    </source>
</reference>
<proteinExistence type="predicted"/>
<protein>
    <submittedName>
        <fullName evidence="1">Uncharacterized protein</fullName>
    </submittedName>
</protein>
<gene>
    <name evidence="1" type="ORF">EUS_21580</name>
</gene>
<dbReference type="EMBL" id="FP929044">
    <property type="protein sequence ID" value="CBK97168.1"/>
    <property type="molecule type" value="Genomic_DNA"/>
</dbReference>
<dbReference type="KEGG" id="esu:EUS_21580"/>
<dbReference type="HOGENOM" id="CLU_3389518_0_0_9"/>
<dbReference type="AlphaFoldDB" id="D4JVP9"/>